<reference evidence="1" key="4">
    <citation type="journal article" date="2020" name="Int. J. Syst. Evol. Microbiol.">
        <title>Corynebacterium silvaticum sp. nov., a unique group of NTTB corynebacteria in wild boar and roe deer.</title>
        <authorList>
            <person name="Dangel A."/>
            <person name="Berger A."/>
            <person name="Rau J."/>
            <person name="Eisenberg T."/>
            <person name="Kampfer P."/>
            <person name="Margos G."/>
            <person name="Contzen M."/>
            <person name="Busse H.J."/>
            <person name="Konrad R."/>
            <person name="Peters M."/>
            <person name="Sting R."/>
            <person name="Sing A."/>
        </authorList>
    </citation>
    <scope>NUCLEOTIDE SEQUENCE</scope>
    <source>
        <strain evidence="1">PO100/5</strain>
    </source>
</reference>
<sequence length="71" mass="8178">MIEGLNAYSVCFASEFTVKLLSFYTNLKVAYTGSPQRKLEQSPLNRPPNRLVLKFLTFKTLAQYRNCDIND</sequence>
<gene>
    <name evidence="1" type="ORF">CBE74_10490</name>
</gene>
<dbReference type="EMBL" id="CP021417">
    <property type="protein sequence ID" value="ARU46805.1"/>
    <property type="molecule type" value="Genomic_DNA"/>
</dbReference>
<name>A0A7U5HN22_9CORY</name>
<reference evidence="1" key="3">
    <citation type="journal article" date="2020" name="Antonie Van Leeuwenhoek">
        <title>Phylogenomic characterisation of a novel corynebacterial species pathogenic to animals.</title>
        <authorList>
            <person name="Moller J."/>
            <person name="Musella L."/>
            <person name="Melnikov V."/>
            <person name="Geissdorfer W."/>
            <person name="Burkovski A."/>
            <person name="Sangal V."/>
        </authorList>
    </citation>
    <scope>NUCLEOTIDE SEQUENCE</scope>
    <source>
        <strain evidence="1">PO100/5</strain>
    </source>
</reference>
<proteinExistence type="predicted"/>
<protein>
    <submittedName>
        <fullName evidence="1">Uncharacterized protein</fullName>
    </submittedName>
</protein>
<accession>A0A7U5HN22</accession>
<reference evidence="1" key="5">
    <citation type="journal article" date="2020" name="PLoS ONE">
        <title>Taxonomic classification of strain PO100/5 shows a broader geographic distribution and genetic markers of the recently described Corynebacterium silvaticum.</title>
        <authorList>
            <person name="Viana M.V.C."/>
            <person name="Profeta R."/>
            <person name="da Silva A.L."/>
            <person name="Hurtado R."/>
            <person name="Cerqueira J.C."/>
            <person name="Ribeiro B.F.S."/>
            <person name="Almeida M.O."/>
            <person name="Morais-Rodrigues F."/>
            <person name="Soares S.C."/>
            <person name="Oliveira M."/>
            <person name="Tavares L."/>
            <person name="Figueiredo H."/>
            <person name="Wattam A.R."/>
            <person name="Barh D."/>
            <person name="Ghosh P."/>
            <person name="Silva A."/>
            <person name="Azevedo V."/>
        </authorList>
    </citation>
    <scope>NUCLEOTIDE SEQUENCE</scope>
    <source>
        <strain evidence="1">PO100/5</strain>
    </source>
</reference>
<dbReference type="KEGG" id="csil:CBE74_10490"/>
<reference evidence="1" key="1">
    <citation type="journal article" date="2014" name="BMC Vet. Res.">
        <title>First report of Corynebacterium pseudotuberculosis from caseous lymphadenitis lesions in Black Alentejano pig (Sus scrofa domesticus).</title>
        <authorList>
            <person name="Oliveira M."/>
            <person name="Barroco C."/>
            <person name="Mottola C."/>
            <person name="Santos R."/>
            <person name="Lemsaddek A."/>
            <person name="Tavares L."/>
            <person name="Semedo-Lemsaddek T."/>
        </authorList>
    </citation>
    <scope>NUCLEOTIDE SEQUENCE [LARGE SCALE GENOMIC DNA]</scope>
    <source>
        <strain evidence="1">PO100/5</strain>
    </source>
</reference>
<evidence type="ECO:0000313" key="1">
    <source>
        <dbReference type="EMBL" id="ARU46805.1"/>
    </source>
</evidence>
<reference evidence="1" key="2">
    <citation type="submission" date="2017-05" db="EMBL/GenBank/DDBJ databases">
        <authorList>
            <person name="Oliveira G."/>
            <person name="Souza T."/>
            <person name="Jamal S."/>
            <person name="Jaiswal A."/>
            <person name="Lima A."/>
            <person name="Gomide A."/>
            <person name="FIgueiredo H."/>
            <person name="Vasco V."/>
        </authorList>
    </citation>
    <scope>NUCLEOTIDE SEQUENCE</scope>
    <source>
        <strain evidence="1">PO100/5</strain>
    </source>
</reference>
<organism evidence="1">
    <name type="scientific">Corynebacterium silvaticum</name>
    <dbReference type="NCBI Taxonomy" id="2320431"/>
    <lineage>
        <taxon>Bacteria</taxon>
        <taxon>Bacillati</taxon>
        <taxon>Actinomycetota</taxon>
        <taxon>Actinomycetes</taxon>
        <taxon>Mycobacteriales</taxon>
        <taxon>Corynebacteriaceae</taxon>
        <taxon>Corynebacterium</taxon>
    </lineage>
</organism>
<dbReference type="AlphaFoldDB" id="A0A7U5HN22"/>